<protein>
    <submittedName>
        <fullName evidence="1">Uncharacterized protein</fullName>
    </submittedName>
</protein>
<dbReference type="AlphaFoldDB" id="A0A290QBJ6"/>
<name>A0A290QBJ6_9BACT</name>
<keyword evidence="2" id="KW-1185">Reference proteome</keyword>
<sequence>MPATCSLRQAPETLQAFARAAQEVELCLSEGRLLNSHEAMALAGGEAREKETLYSLARRFAQDEGVDLVDLICDLERKFPEYV</sequence>
<gene>
    <name evidence="1" type="ORF">CMV30_17680</name>
</gene>
<organism evidence="1 2">
    <name type="scientific">Nibricoccus aquaticus</name>
    <dbReference type="NCBI Taxonomy" id="2576891"/>
    <lineage>
        <taxon>Bacteria</taxon>
        <taxon>Pseudomonadati</taxon>
        <taxon>Verrucomicrobiota</taxon>
        <taxon>Opitutia</taxon>
        <taxon>Opitutales</taxon>
        <taxon>Opitutaceae</taxon>
        <taxon>Nibricoccus</taxon>
    </lineage>
</organism>
<evidence type="ECO:0000313" key="2">
    <source>
        <dbReference type="Proteomes" id="UP000217265"/>
    </source>
</evidence>
<accession>A0A290QBJ6</accession>
<dbReference type="KEGG" id="vbh:CMV30_17680"/>
<proteinExistence type="predicted"/>
<reference evidence="1 2" key="1">
    <citation type="submission" date="2017-09" db="EMBL/GenBank/DDBJ databases">
        <title>Complete genome sequence of Verrucomicrobial strain HZ-65, isolated from freshwater.</title>
        <authorList>
            <person name="Choi A."/>
        </authorList>
    </citation>
    <scope>NUCLEOTIDE SEQUENCE [LARGE SCALE GENOMIC DNA]</scope>
    <source>
        <strain evidence="1 2">HZ-65</strain>
    </source>
</reference>
<dbReference type="Proteomes" id="UP000217265">
    <property type="component" value="Chromosome"/>
</dbReference>
<evidence type="ECO:0000313" key="1">
    <source>
        <dbReference type="EMBL" id="ATC65627.1"/>
    </source>
</evidence>
<dbReference type="EMBL" id="CP023344">
    <property type="protein sequence ID" value="ATC65627.1"/>
    <property type="molecule type" value="Genomic_DNA"/>
</dbReference>